<accession>J9F692</accession>
<dbReference type="SUPFAM" id="SSF46785">
    <property type="entry name" value="Winged helix' DNA-binding domain"/>
    <property type="match status" value="2"/>
</dbReference>
<sequence>MARTIINNKQVFQSYVLTTAKYDFSPYEKRIMYRLIELAQKEIEGIKLKDNLRKIIPTNFGREITMPVSDILKDEQDKHYTIAKAAFRSLSEKHIEYEDDEVWSYTPIITAPEIKKNSGSVKFYVFDNIWRCLLDFTKGFKKYELITAMKFKSAYAMRFYELMSGQTKPLFVPLEGPDGLRERFYLQGKYEKVNDFRRKVIDVAKKELDESSPYSFVAKEEKAGKKIIGWTLYPVFYEDREDPALQEQARMAKVTARLQLENNVYDYLKFSFDFKSDEINKNKKTLIEGQNRIPDFMGFLGELKKGARLAENPKGYVIGAIKRKIKEKK</sequence>
<protein>
    <submittedName>
        <fullName evidence="2">Replication protein A</fullName>
    </submittedName>
</protein>
<organism evidence="2">
    <name type="scientific">gut metagenome</name>
    <dbReference type="NCBI Taxonomy" id="749906"/>
    <lineage>
        <taxon>unclassified sequences</taxon>
        <taxon>metagenomes</taxon>
        <taxon>organismal metagenomes</taxon>
    </lineage>
</organism>
<dbReference type="Pfam" id="PF01051">
    <property type="entry name" value="Rep3_N"/>
    <property type="match status" value="1"/>
</dbReference>
<dbReference type="InterPro" id="IPR036390">
    <property type="entry name" value="WH_DNA-bd_sf"/>
</dbReference>
<feature type="domain" description="Initiator Rep protein WH1" evidence="1">
    <location>
        <begin position="11"/>
        <end position="163"/>
    </location>
</feature>
<dbReference type="Pfam" id="PF21205">
    <property type="entry name" value="Rep3_C"/>
    <property type="match status" value="1"/>
</dbReference>
<dbReference type="InterPro" id="IPR000525">
    <property type="entry name" value="Initiator_Rep_WH1"/>
</dbReference>
<evidence type="ECO:0000313" key="2">
    <source>
        <dbReference type="EMBL" id="EJW89993.1"/>
    </source>
</evidence>
<reference evidence="2" key="1">
    <citation type="journal article" date="2012" name="PLoS ONE">
        <title>Gene sets for utilization of primary and secondary nutrition supplies in the distal gut of endangered iberian lynx.</title>
        <authorList>
            <person name="Alcaide M."/>
            <person name="Messina E."/>
            <person name="Richter M."/>
            <person name="Bargiela R."/>
            <person name="Peplies J."/>
            <person name="Huws S.A."/>
            <person name="Newbold C.J."/>
            <person name="Golyshin P.N."/>
            <person name="Simon M.A."/>
            <person name="Lopez G."/>
            <person name="Yakimov M.M."/>
            <person name="Ferrer M."/>
        </authorList>
    </citation>
    <scope>NUCLEOTIDE SEQUENCE</scope>
</reference>
<dbReference type="EMBL" id="AMCI01009124">
    <property type="protein sequence ID" value="EJW89993.1"/>
    <property type="molecule type" value="Genomic_DNA"/>
</dbReference>
<dbReference type="AlphaFoldDB" id="J9F692"/>
<proteinExistence type="predicted"/>
<dbReference type="GO" id="GO:0003887">
    <property type="term" value="F:DNA-directed DNA polymerase activity"/>
    <property type="evidence" value="ECO:0007669"/>
    <property type="project" value="InterPro"/>
</dbReference>
<dbReference type="Gene3D" id="1.10.10.10">
    <property type="entry name" value="Winged helix-like DNA-binding domain superfamily/Winged helix DNA-binding domain"/>
    <property type="match status" value="2"/>
</dbReference>
<evidence type="ECO:0000259" key="1">
    <source>
        <dbReference type="Pfam" id="PF01051"/>
    </source>
</evidence>
<gene>
    <name evidence="2" type="ORF">EVA_21896</name>
</gene>
<dbReference type="InterPro" id="IPR036388">
    <property type="entry name" value="WH-like_DNA-bd_sf"/>
</dbReference>
<name>J9F692_9ZZZZ</name>
<comment type="caution">
    <text evidence="2">The sequence shown here is derived from an EMBL/GenBank/DDBJ whole genome shotgun (WGS) entry which is preliminary data.</text>
</comment>
<dbReference type="GO" id="GO:0006270">
    <property type="term" value="P:DNA replication initiation"/>
    <property type="evidence" value="ECO:0007669"/>
    <property type="project" value="InterPro"/>
</dbReference>